<dbReference type="InterPro" id="IPR023908">
    <property type="entry name" value="xxxLxxG_rpt"/>
</dbReference>
<feature type="transmembrane region" description="Helical" evidence="7">
    <location>
        <begin position="911"/>
        <end position="929"/>
    </location>
</feature>
<dbReference type="PANTHER" id="PTHR33406:SF6">
    <property type="entry name" value="MEMBRANE PROTEIN YDGH-RELATED"/>
    <property type="match status" value="1"/>
</dbReference>
<name>A0A9D1QQ27_9LACO</name>
<reference evidence="9" key="2">
    <citation type="submission" date="2021-04" db="EMBL/GenBank/DDBJ databases">
        <authorList>
            <person name="Gilroy R."/>
        </authorList>
    </citation>
    <scope>NUCLEOTIDE SEQUENCE</scope>
    <source>
        <strain evidence="9">ChiHejej3B27-2180</strain>
    </source>
</reference>
<dbReference type="InterPro" id="IPR004869">
    <property type="entry name" value="MMPL_dom"/>
</dbReference>
<dbReference type="AlphaFoldDB" id="A0A9D1QQ27"/>
<evidence type="ECO:0000256" key="7">
    <source>
        <dbReference type="SAM" id="Phobius"/>
    </source>
</evidence>
<evidence type="ECO:0000313" key="10">
    <source>
        <dbReference type="Proteomes" id="UP000886878"/>
    </source>
</evidence>
<accession>A0A9D1QQ27</accession>
<dbReference type="NCBIfam" id="TIGR03057">
    <property type="entry name" value="xxxLxxG_by_4"/>
    <property type="match status" value="2"/>
</dbReference>
<comment type="similarity">
    <text evidence="2">Belongs to the resistance-nodulation-cell division (RND) (TC 2.A.6) family. MmpL subfamily.</text>
</comment>
<evidence type="ECO:0000256" key="3">
    <source>
        <dbReference type="ARBA" id="ARBA00022475"/>
    </source>
</evidence>
<feature type="transmembrane region" description="Helical" evidence="7">
    <location>
        <begin position="978"/>
        <end position="1000"/>
    </location>
</feature>
<evidence type="ECO:0000313" key="9">
    <source>
        <dbReference type="EMBL" id="HIW70673.1"/>
    </source>
</evidence>
<comment type="subcellular location">
    <subcellularLocation>
        <location evidence="1">Cell membrane</location>
        <topology evidence="1">Multi-pass membrane protein</topology>
    </subcellularLocation>
</comment>
<dbReference type="SUPFAM" id="SSF82866">
    <property type="entry name" value="Multidrug efflux transporter AcrB transmembrane domain"/>
    <property type="match status" value="2"/>
</dbReference>
<dbReference type="Gene3D" id="1.20.1640.10">
    <property type="entry name" value="Multidrug efflux transporter AcrB transmembrane domain"/>
    <property type="match status" value="2"/>
</dbReference>
<feature type="transmembrane region" description="Helical" evidence="7">
    <location>
        <begin position="260"/>
        <end position="281"/>
    </location>
</feature>
<sequence>MLLPNVNALTREHSNITLPSNVQSEVADTMRNHWNKGTKNTYETALVFNNGDSAMSKADTRRVKKTIKKLRDHKSRYGIKSMTTAYDNAATRKQLISNDKSTVLVQLNIDNDHLTVSKSNQQLQKAIKTSGIKTYVTGAKTLQDDFSGAIQEGIKKTEVISVIFIFIVLVLVFRSPIVPLISLLTVGVSFIASFSLVTNLVARFNFPFSNFTQVFMVIVLFGIGTDYNILLYDQYKENLGEGMDNIEATLDARRRAGRTILMSGSSLLIGFAALGLARFSIYQSATGVAVGVAVLLVVLLTLNPFFMIMLGKKMFWPVKNFEGESHSKMWHWLSEKSLLHPFIALGLVAIIMLPLVLTFQHPLDYNDASEISDNTPSKRGYLVVQDHFSKGTAEPSTLYIHADHRLDNQKDLMLIDQLTGQIASNKDVKLATSVTRPDGSKIKRLYVNNQIGTMNKQLGTAQRGIGQLENGSQQMGNGINQLSAGSQQLVNGLTQLSQQLNASMSGSNAAQLAALQRGLPQLNSGIQQLNQALNSQGAFIDTAGLTNNLTNVGTQAQIIGQNLNEAGNTLKSISGGSAGNADLASQFSQELKNNGLNSPEQQAAAMRAFATVMRGAQTSAGNQQAAIAAKLQAVAGNLAAAGAADRSLGNSLQSVAGSAQSLGGLMGQVQTLKASVAQLAAASNVALPGATQAISQLTGGLSQIQSAVGMGTQGMIQLNTGINRLAAASPQMTAGLQQLGTGLQAGSTYLGGLQNSAAADHFYIPNAVLHSKTFKPSIKTYLSSDKKTARIEIVFSTDPSGYNAARLANSLANISRKSLEGTDLANAKVAMGGQSERIYNTRMTASGDFFRTAVIMIVGISLALMFITRSLLQPVYIMGSLVMAYLASLSINHWMINAVMGRDMLTWNTPFFSFIMIIALGVDYSIFLMRRYLDYQDKEDDPNKNILRACAAIGTVVISAAIILSGTFAALIPSGIPTLIEVATTVIVGLIILVIILPVVMSPAVKLTYGNTHARHEKLRAKIAARKDK</sequence>
<dbReference type="Proteomes" id="UP000886878">
    <property type="component" value="Unassembled WGS sequence"/>
</dbReference>
<feature type="transmembrane region" description="Helical" evidence="7">
    <location>
        <begin position="180"/>
        <end position="202"/>
    </location>
</feature>
<reference evidence="9" key="1">
    <citation type="journal article" date="2021" name="PeerJ">
        <title>Extensive microbial diversity within the chicken gut microbiome revealed by metagenomics and culture.</title>
        <authorList>
            <person name="Gilroy R."/>
            <person name="Ravi A."/>
            <person name="Getino M."/>
            <person name="Pursley I."/>
            <person name="Horton D.L."/>
            <person name="Alikhan N.F."/>
            <person name="Baker D."/>
            <person name="Gharbi K."/>
            <person name="Hall N."/>
            <person name="Watson M."/>
            <person name="Adriaenssens E.M."/>
            <person name="Foster-Nyarko E."/>
            <person name="Jarju S."/>
            <person name="Secka A."/>
            <person name="Antonio M."/>
            <person name="Oren A."/>
            <person name="Chaudhuri R.R."/>
            <person name="La Ragione R."/>
            <person name="Hildebrand F."/>
            <person name="Pallen M.J."/>
        </authorList>
    </citation>
    <scope>NUCLEOTIDE SEQUENCE</scope>
    <source>
        <strain evidence="9">ChiHejej3B27-2180</strain>
    </source>
</reference>
<feature type="transmembrane region" description="Helical" evidence="7">
    <location>
        <begin position="287"/>
        <end position="310"/>
    </location>
</feature>
<feature type="domain" description="Membrane transport protein MMPL" evidence="8">
    <location>
        <begin position="709"/>
        <end position="1013"/>
    </location>
</feature>
<feature type="transmembrane region" description="Helical" evidence="7">
    <location>
        <begin position="950"/>
        <end position="972"/>
    </location>
</feature>
<dbReference type="EMBL" id="DXGK01000101">
    <property type="protein sequence ID" value="HIW70673.1"/>
    <property type="molecule type" value="Genomic_DNA"/>
</dbReference>
<keyword evidence="6 7" id="KW-0472">Membrane</keyword>
<evidence type="ECO:0000256" key="5">
    <source>
        <dbReference type="ARBA" id="ARBA00022989"/>
    </source>
</evidence>
<evidence type="ECO:0000256" key="4">
    <source>
        <dbReference type="ARBA" id="ARBA00022692"/>
    </source>
</evidence>
<dbReference type="GO" id="GO:0005886">
    <property type="term" value="C:plasma membrane"/>
    <property type="evidence" value="ECO:0007669"/>
    <property type="project" value="UniProtKB-SubCell"/>
</dbReference>
<dbReference type="Pfam" id="PF03176">
    <property type="entry name" value="MMPL"/>
    <property type="match status" value="2"/>
</dbReference>
<comment type="caution">
    <text evidence="9">The sequence shown here is derived from an EMBL/GenBank/DDBJ whole genome shotgun (WGS) entry which is preliminary data.</text>
</comment>
<feature type="transmembrane region" description="Helical" evidence="7">
    <location>
        <begin position="849"/>
        <end position="868"/>
    </location>
</feature>
<protein>
    <submittedName>
        <fullName evidence="9">MMPL family transporter</fullName>
    </submittedName>
</protein>
<keyword evidence="4 7" id="KW-0812">Transmembrane</keyword>
<keyword evidence="5 7" id="KW-1133">Transmembrane helix</keyword>
<proteinExistence type="inferred from homology"/>
<feature type="transmembrane region" description="Helical" evidence="7">
    <location>
        <begin position="157"/>
        <end position="173"/>
    </location>
</feature>
<feature type="domain" description="Membrane transport protein MMPL" evidence="8">
    <location>
        <begin position="25"/>
        <end position="332"/>
    </location>
</feature>
<feature type="transmembrane region" description="Helical" evidence="7">
    <location>
        <begin position="338"/>
        <end position="359"/>
    </location>
</feature>
<evidence type="ECO:0000256" key="1">
    <source>
        <dbReference type="ARBA" id="ARBA00004651"/>
    </source>
</evidence>
<dbReference type="PANTHER" id="PTHR33406">
    <property type="entry name" value="MEMBRANE PROTEIN MJ1562-RELATED"/>
    <property type="match status" value="1"/>
</dbReference>
<evidence type="ECO:0000256" key="2">
    <source>
        <dbReference type="ARBA" id="ARBA00010157"/>
    </source>
</evidence>
<organism evidence="9 10">
    <name type="scientific">Candidatus Limosilactobacillus merdipullorum</name>
    <dbReference type="NCBI Taxonomy" id="2838653"/>
    <lineage>
        <taxon>Bacteria</taxon>
        <taxon>Bacillati</taxon>
        <taxon>Bacillota</taxon>
        <taxon>Bacilli</taxon>
        <taxon>Lactobacillales</taxon>
        <taxon>Lactobacillaceae</taxon>
        <taxon>Limosilactobacillus</taxon>
    </lineage>
</organism>
<feature type="transmembrane region" description="Helical" evidence="7">
    <location>
        <begin position="214"/>
        <end position="232"/>
    </location>
</feature>
<feature type="transmembrane region" description="Helical" evidence="7">
    <location>
        <begin position="875"/>
        <end position="896"/>
    </location>
</feature>
<keyword evidence="3" id="KW-1003">Cell membrane</keyword>
<gene>
    <name evidence="9" type="ORF">H9876_04810</name>
</gene>
<evidence type="ECO:0000256" key="6">
    <source>
        <dbReference type="ARBA" id="ARBA00023136"/>
    </source>
</evidence>
<evidence type="ECO:0000259" key="8">
    <source>
        <dbReference type="Pfam" id="PF03176"/>
    </source>
</evidence>
<dbReference type="InterPro" id="IPR050545">
    <property type="entry name" value="Mycobact_MmpL"/>
</dbReference>